<dbReference type="Proteomes" id="UP000799753">
    <property type="component" value="Unassembled WGS sequence"/>
</dbReference>
<accession>A0A6A6RS29</accession>
<sequence length="147" mass="15542">MAPGGGLDWRHRDRVARRLGPTPVLALGVDLAVQRSLPSPSPVVGLPFALFVDLSAAAELSSAPATDRGTRSLTNPPLPLLAFPSSELLFGNQGDPIASARTLITWPQPAHPALSLALALSLSLSLSHQHRTVTWTLAPSHRSSLRL</sequence>
<dbReference type="AlphaFoldDB" id="A0A6A6RS29"/>
<evidence type="ECO:0000313" key="2">
    <source>
        <dbReference type="Proteomes" id="UP000799753"/>
    </source>
</evidence>
<name>A0A6A6RS29_9PLEO</name>
<protein>
    <submittedName>
        <fullName evidence="1">Uncharacterized protein</fullName>
    </submittedName>
</protein>
<gene>
    <name evidence="1" type="ORF">P280DRAFT_520447</name>
</gene>
<keyword evidence="2" id="KW-1185">Reference proteome</keyword>
<proteinExistence type="predicted"/>
<evidence type="ECO:0000313" key="1">
    <source>
        <dbReference type="EMBL" id="KAF2638439.1"/>
    </source>
</evidence>
<dbReference type="EMBL" id="MU006790">
    <property type="protein sequence ID" value="KAF2638439.1"/>
    <property type="molecule type" value="Genomic_DNA"/>
</dbReference>
<reference evidence="1" key="1">
    <citation type="journal article" date="2020" name="Stud. Mycol.">
        <title>101 Dothideomycetes genomes: a test case for predicting lifestyles and emergence of pathogens.</title>
        <authorList>
            <person name="Haridas S."/>
            <person name="Albert R."/>
            <person name="Binder M."/>
            <person name="Bloem J."/>
            <person name="Labutti K."/>
            <person name="Salamov A."/>
            <person name="Andreopoulos B."/>
            <person name="Baker S."/>
            <person name="Barry K."/>
            <person name="Bills G."/>
            <person name="Bluhm B."/>
            <person name="Cannon C."/>
            <person name="Castanera R."/>
            <person name="Culley D."/>
            <person name="Daum C."/>
            <person name="Ezra D."/>
            <person name="Gonzalez J."/>
            <person name="Henrissat B."/>
            <person name="Kuo A."/>
            <person name="Liang C."/>
            <person name="Lipzen A."/>
            <person name="Lutzoni F."/>
            <person name="Magnuson J."/>
            <person name="Mondo S."/>
            <person name="Nolan M."/>
            <person name="Ohm R."/>
            <person name="Pangilinan J."/>
            <person name="Park H.-J."/>
            <person name="Ramirez L."/>
            <person name="Alfaro M."/>
            <person name="Sun H."/>
            <person name="Tritt A."/>
            <person name="Yoshinaga Y."/>
            <person name="Zwiers L.-H."/>
            <person name="Turgeon B."/>
            <person name="Goodwin S."/>
            <person name="Spatafora J."/>
            <person name="Crous P."/>
            <person name="Grigoriev I."/>
        </authorList>
    </citation>
    <scope>NUCLEOTIDE SEQUENCE</scope>
    <source>
        <strain evidence="1">CBS 473.64</strain>
    </source>
</reference>
<organism evidence="1 2">
    <name type="scientific">Massarina eburnea CBS 473.64</name>
    <dbReference type="NCBI Taxonomy" id="1395130"/>
    <lineage>
        <taxon>Eukaryota</taxon>
        <taxon>Fungi</taxon>
        <taxon>Dikarya</taxon>
        <taxon>Ascomycota</taxon>
        <taxon>Pezizomycotina</taxon>
        <taxon>Dothideomycetes</taxon>
        <taxon>Pleosporomycetidae</taxon>
        <taxon>Pleosporales</taxon>
        <taxon>Massarineae</taxon>
        <taxon>Massarinaceae</taxon>
        <taxon>Massarina</taxon>
    </lineage>
</organism>